<comment type="caution">
    <text evidence="2">The sequence shown here is derived from an EMBL/GenBank/DDBJ whole genome shotgun (WGS) entry which is preliminary data.</text>
</comment>
<feature type="non-terminal residue" evidence="2">
    <location>
        <position position="1"/>
    </location>
</feature>
<feature type="compositionally biased region" description="Low complexity" evidence="1">
    <location>
        <begin position="176"/>
        <end position="199"/>
    </location>
</feature>
<evidence type="ECO:0000313" key="3">
    <source>
        <dbReference type="Proteomes" id="UP000578686"/>
    </source>
</evidence>
<reference evidence="2 3" key="1">
    <citation type="submission" date="2020-03" db="EMBL/GenBank/DDBJ databases">
        <title>Draft genome of Streptomyces sp. ventii, isolated from the Axial Seamount in the Pacific Ocean, and resequencing of the two type strains Streptomyces lonarensis strain NCL 716 and Streptomyces bohaiensis strain 11A07.</title>
        <authorList>
            <person name="Loughran R.M."/>
            <person name="Pfannmuller K.M."/>
            <person name="Wasson B.J."/>
            <person name="Deadmond M.C."/>
            <person name="Paddock B.E."/>
            <person name="Koyack M.J."/>
            <person name="Gallegos D.A."/>
            <person name="Mitchell E.A."/>
            <person name="Ushijima B."/>
            <person name="Saw J.H."/>
            <person name="Mcphail K.L."/>
            <person name="Videau P."/>
        </authorList>
    </citation>
    <scope>NUCLEOTIDE SEQUENCE [LARGE SCALE GENOMIC DNA]</scope>
    <source>
        <strain evidence="2 3">NCL716</strain>
    </source>
</reference>
<dbReference type="EMBL" id="JAAVJD010000068">
    <property type="protein sequence ID" value="NJQ06166.1"/>
    <property type="molecule type" value="Genomic_DNA"/>
</dbReference>
<feature type="region of interest" description="Disordered" evidence="1">
    <location>
        <begin position="170"/>
        <end position="199"/>
    </location>
</feature>
<dbReference type="AlphaFoldDB" id="A0A7X6HZ12"/>
<proteinExistence type="predicted"/>
<feature type="region of interest" description="Disordered" evidence="1">
    <location>
        <begin position="1"/>
        <end position="36"/>
    </location>
</feature>
<accession>A0A7X6HZ12</accession>
<dbReference type="Proteomes" id="UP000578686">
    <property type="component" value="Unassembled WGS sequence"/>
</dbReference>
<sequence length="199" mass="19796">GGADPNAPTGAGAGTAPGAAARGDGPEAGPDPDAALDADAAFAARVMDLVRLELRPGRSLPLGGLTEDHWVGETTVAKTFRAAAETLPGVRAGSCRITPDAPATGSTGSTGLLGRDAPRGPVRVRLEVAAPLTWTVPELAAAVRDRVLSVAEEALGMPVAAVDVRVTDMYEPDAPAPGREAGGTAAPGAPGDDPTEGPW</sequence>
<protein>
    <submittedName>
        <fullName evidence="2">Asp23/Gls24 family envelope stress response protein</fullName>
    </submittedName>
</protein>
<organism evidence="2 3">
    <name type="scientific">Streptomyces lonarensis</name>
    <dbReference type="NCBI Taxonomy" id="700599"/>
    <lineage>
        <taxon>Bacteria</taxon>
        <taxon>Bacillati</taxon>
        <taxon>Actinomycetota</taxon>
        <taxon>Actinomycetes</taxon>
        <taxon>Kitasatosporales</taxon>
        <taxon>Streptomycetaceae</taxon>
        <taxon>Streptomyces</taxon>
    </lineage>
</organism>
<dbReference type="RefSeq" id="WP_167969971.1">
    <property type="nucleotide sequence ID" value="NZ_JAAVJD010000068.1"/>
</dbReference>
<name>A0A7X6HZ12_9ACTN</name>
<keyword evidence="3" id="KW-1185">Reference proteome</keyword>
<evidence type="ECO:0000313" key="2">
    <source>
        <dbReference type="EMBL" id="NJQ06166.1"/>
    </source>
</evidence>
<feature type="region of interest" description="Disordered" evidence="1">
    <location>
        <begin position="93"/>
        <end position="118"/>
    </location>
</feature>
<evidence type="ECO:0000256" key="1">
    <source>
        <dbReference type="SAM" id="MobiDB-lite"/>
    </source>
</evidence>
<feature type="compositionally biased region" description="Low complexity" evidence="1">
    <location>
        <begin position="104"/>
        <end position="114"/>
    </location>
</feature>
<gene>
    <name evidence="2" type="ORF">HCN56_11380</name>
</gene>